<evidence type="ECO:0000256" key="2">
    <source>
        <dbReference type="ARBA" id="ARBA00022737"/>
    </source>
</evidence>
<evidence type="ECO:0000313" key="4">
    <source>
        <dbReference type="EMBL" id="MCD7447211.1"/>
    </source>
</evidence>
<keyword evidence="2" id="KW-0677">Repeat</keyword>
<evidence type="ECO:0000256" key="1">
    <source>
        <dbReference type="ARBA" id="ARBA00008675"/>
    </source>
</evidence>
<comment type="similarity">
    <text evidence="1">Belongs to the ClpA/ClpB family.</text>
</comment>
<proteinExistence type="inferred from homology"/>
<organism evidence="4 5">
    <name type="scientific">Datura stramonium</name>
    <name type="common">Jimsonweed</name>
    <name type="synonym">Common thornapple</name>
    <dbReference type="NCBI Taxonomy" id="4076"/>
    <lineage>
        <taxon>Eukaryota</taxon>
        <taxon>Viridiplantae</taxon>
        <taxon>Streptophyta</taxon>
        <taxon>Embryophyta</taxon>
        <taxon>Tracheophyta</taxon>
        <taxon>Spermatophyta</taxon>
        <taxon>Magnoliopsida</taxon>
        <taxon>eudicotyledons</taxon>
        <taxon>Gunneridae</taxon>
        <taxon>Pentapetalae</taxon>
        <taxon>asterids</taxon>
        <taxon>lamiids</taxon>
        <taxon>Solanales</taxon>
        <taxon>Solanaceae</taxon>
        <taxon>Solanoideae</taxon>
        <taxon>Datureae</taxon>
        <taxon>Datura</taxon>
    </lineage>
</organism>
<reference evidence="4 5" key="1">
    <citation type="journal article" date="2021" name="BMC Genomics">
        <title>Datura genome reveals duplications of psychoactive alkaloid biosynthetic genes and high mutation rate following tissue culture.</title>
        <authorList>
            <person name="Rajewski A."/>
            <person name="Carter-House D."/>
            <person name="Stajich J."/>
            <person name="Litt A."/>
        </authorList>
    </citation>
    <scope>NUCLEOTIDE SEQUENCE [LARGE SCALE GENOMIC DNA]</scope>
    <source>
        <strain evidence="4">AR-01</strain>
    </source>
</reference>
<dbReference type="InterPro" id="IPR058680">
    <property type="entry name" value="NBD_SMAX1-like"/>
</dbReference>
<dbReference type="PANTHER" id="PTHR43572:SF63">
    <property type="entry name" value="PROTEIN SMAX1-LIKE 3-LIKE"/>
    <property type="match status" value="1"/>
</dbReference>
<protein>
    <recommendedName>
        <fullName evidence="3">SMAX1-like nucleotide binding domain-containing protein</fullName>
    </recommendedName>
</protein>
<name>A0ABS8RKA2_DATST</name>
<accession>A0ABS8RKA2</accession>
<sequence length="192" mass="21827">MREAGFSSIQVKTNVENTISSENNTKPMVIASGNNLKLSLCKSGDDPSVKRVMMEEAMINKKRRNTVIIGECLANAEGVASGVIDKFDEGEVSFDIKHVQFITVPLFTLRNVSKHEFVAKIGVLRILLRSYINRGVVLYLGDLKWISKYWSKHNEPKNNYMIMELSRLLCGEMRENGRLWLMGIASFETYEM</sequence>
<dbReference type="PANTHER" id="PTHR43572">
    <property type="entry name" value="CHAPERONE PROTEIN CLPD, CHLOROPLASTIC"/>
    <property type="match status" value="1"/>
</dbReference>
<dbReference type="InterPro" id="IPR051650">
    <property type="entry name" value="SL_signaling_regulator"/>
</dbReference>
<dbReference type="EMBL" id="JACEIK010000032">
    <property type="protein sequence ID" value="MCD7447211.1"/>
    <property type="molecule type" value="Genomic_DNA"/>
</dbReference>
<comment type="caution">
    <text evidence="4">The sequence shown here is derived from an EMBL/GenBank/DDBJ whole genome shotgun (WGS) entry which is preliminary data.</text>
</comment>
<keyword evidence="5" id="KW-1185">Reference proteome</keyword>
<evidence type="ECO:0000259" key="3">
    <source>
        <dbReference type="Pfam" id="PF23569"/>
    </source>
</evidence>
<feature type="domain" description="SMAX1-like nucleotide binding" evidence="3">
    <location>
        <begin position="52"/>
        <end position="191"/>
    </location>
</feature>
<dbReference type="Proteomes" id="UP000823775">
    <property type="component" value="Unassembled WGS sequence"/>
</dbReference>
<gene>
    <name evidence="4" type="ORF">HAX54_026330</name>
</gene>
<evidence type="ECO:0000313" key="5">
    <source>
        <dbReference type="Proteomes" id="UP000823775"/>
    </source>
</evidence>
<dbReference type="Pfam" id="PF23569">
    <property type="entry name" value="NBD_SMAX1"/>
    <property type="match status" value="1"/>
</dbReference>